<feature type="transmembrane region" description="Helical" evidence="9">
    <location>
        <begin position="173"/>
        <end position="195"/>
    </location>
</feature>
<evidence type="ECO:0000256" key="3">
    <source>
        <dbReference type="ARBA" id="ARBA00022692"/>
    </source>
</evidence>
<evidence type="ECO:0000256" key="8">
    <source>
        <dbReference type="SAM" id="MobiDB-lite"/>
    </source>
</evidence>
<dbReference type="EMBL" id="JABMIG020000034">
    <property type="protein sequence ID" value="KAL3800185.1"/>
    <property type="molecule type" value="Genomic_DNA"/>
</dbReference>
<accession>A0ABD3QIM8</accession>
<feature type="transmembrane region" description="Helical" evidence="9">
    <location>
        <begin position="108"/>
        <end position="128"/>
    </location>
</feature>
<evidence type="ECO:0000256" key="4">
    <source>
        <dbReference type="ARBA" id="ARBA00022741"/>
    </source>
</evidence>
<feature type="transmembrane region" description="Helical" evidence="9">
    <location>
        <begin position="268"/>
        <end position="292"/>
    </location>
</feature>
<keyword evidence="3 9" id="KW-0812">Transmembrane</keyword>
<keyword evidence="6 9" id="KW-1133">Transmembrane helix</keyword>
<sequence length="655" mass="71680">MAKSAPATLSSAFGPIISKMTNPIPADGFNAGQQAGHTLSYQESNGLVHVSTPLLLVTAIPLILMAIIGHRIDYGLAESLGVGVVRSFLQLMMLGVILHPIFKWGMEMPWVVGLYVLAMILIATNEAISRPKYSFAYHPLLTFATLLISMSFVCIFAFGVILRPYPLWNPQYIIPLCGMLLGNTINGTSLSVTNLTTQIMEGGRREVELCLSFGASSLESIKRLMKDAISVGVTPMINQLNVIGLVSIPGMMTGQILGGSPVTEAARYQVLIIWLISIVMFSTVFMNAFVVYKVAFESGKHMLRTDRFIEVVKNKKRKGLGWNRIVDSFRGLLGAMSSVVRLVIGCGRDRLSTGDSVGVTDIEQQPFFSSEGYGTSKKCNLEIRTRNNKATAEILVEISGLQFSVPRTHTKRADNVRNTSSVHPSSSSSTSLNSLSQTEQQRILCEGLNFSLCKGGIGVVRGPSGSGKSTLLRVLSGLSSMDKGDVTADGLSLSTCDMTRWRSMVRYVTQYKVDIPGTPRDFIKRLSKFHSLATERDAGDDNIAQTAGSPMEADMIQQTISYIERWGMKSPNEHGGDHHIDKEWKVLSGGECQRMLLAIALASRPRVVLLDEATSGLDAESERKVEESVLEYVKTWDAAVLWVTHSDEIAERLLQ</sequence>
<dbReference type="AlphaFoldDB" id="A0ABD3QIM8"/>
<evidence type="ECO:0000313" key="12">
    <source>
        <dbReference type="Proteomes" id="UP001516023"/>
    </source>
</evidence>
<evidence type="ECO:0000256" key="1">
    <source>
        <dbReference type="ARBA" id="ARBA00004141"/>
    </source>
</evidence>
<dbReference type="InterPro" id="IPR003593">
    <property type="entry name" value="AAA+_ATPase"/>
</dbReference>
<evidence type="ECO:0000256" key="6">
    <source>
        <dbReference type="ARBA" id="ARBA00022989"/>
    </source>
</evidence>
<dbReference type="SUPFAM" id="SSF52540">
    <property type="entry name" value="P-loop containing nucleoside triphosphate hydrolases"/>
    <property type="match status" value="1"/>
</dbReference>
<evidence type="ECO:0000256" key="2">
    <source>
        <dbReference type="ARBA" id="ARBA00005268"/>
    </source>
</evidence>
<dbReference type="Gene3D" id="3.40.50.300">
    <property type="entry name" value="P-loop containing nucleotide triphosphate hydrolases"/>
    <property type="match status" value="1"/>
</dbReference>
<feature type="domain" description="ABC transporter" evidence="10">
    <location>
        <begin position="430"/>
        <end position="653"/>
    </location>
</feature>
<comment type="similarity">
    <text evidence="2">Belongs to the UPF0014 family.</text>
</comment>
<comment type="subcellular location">
    <subcellularLocation>
        <location evidence="1">Membrane</location>
        <topology evidence="1">Multi-pass membrane protein</topology>
    </subcellularLocation>
</comment>
<comment type="caution">
    <text evidence="11">The sequence shown here is derived from an EMBL/GenBank/DDBJ whole genome shotgun (WGS) entry which is preliminary data.</text>
</comment>
<keyword evidence="5" id="KW-0067">ATP-binding</keyword>
<evidence type="ECO:0000256" key="7">
    <source>
        <dbReference type="ARBA" id="ARBA00023136"/>
    </source>
</evidence>
<evidence type="ECO:0000259" key="10">
    <source>
        <dbReference type="PROSITE" id="PS50893"/>
    </source>
</evidence>
<dbReference type="PANTHER" id="PTHR30028:SF0">
    <property type="entry name" value="PROTEIN ALUMINUM SENSITIVE 3"/>
    <property type="match status" value="1"/>
</dbReference>
<feature type="transmembrane region" description="Helical" evidence="9">
    <location>
        <begin position="80"/>
        <end position="102"/>
    </location>
</feature>
<dbReference type="InterPro" id="IPR027417">
    <property type="entry name" value="P-loop_NTPase"/>
</dbReference>
<dbReference type="Pfam" id="PF03649">
    <property type="entry name" value="UPF0014"/>
    <property type="match status" value="1"/>
</dbReference>
<dbReference type="GO" id="GO:0016020">
    <property type="term" value="C:membrane"/>
    <property type="evidence" value="ECO:0007669"/>
    <property type="project" value="UniProtKB-SubCell"/>
</dbReference>
<dbReference type="PROSITE" id="PS00211">
    <property type="entry name" value="ABC_TRANSPORTER_1"/>
    <property type="match status" value="1"/>
</dbReference>
<dbReference type="PROSITE" id="PS50893">
    <property type="entry name" value="ABC_TRANSPORTER_2"/>
    <property type="match status" value="1"/>
</dbReference>
<feature type="region of interest" description="Disordered" evidence="8">
    <location>
        <begin position="411"/>
        <end position="434"/>
    </location>
</feature>
<organism evidence="11 12">
    <name type="scientific">Cyclotella cryptica</name>
    <dbReference type="NCBI Taxonomy" id="29204"/>
    <lineage>
        <taxon>Eukaryota</taxon>
        <taxon>Sar</taxon>
        <taxon>Stramenopiles</taxon>
        <taxon>Ochrophyta</taxon>
        <taxon>Bacillariophyta</taxon>
        <taxon>Coscinodiscophyceae</taxon>
        <taxon>Thalassiosirophycidae</taxon>
        <taxon>Stephanodiscales</taxon>
        <taxon>Stephanodiscaceae</taxon>
        <taxon>Cyclotella</taxon>
    </lineage>
</organism>
<dbReference type="PANTHER" id="PTHR30028">
    <property type="entry name" value="UPF0014 INNER MEMBRANE PROTEIN YBBM-RELATED"/>
    <property type="match status" value="1"/>
</dbReference>
<evidence type="ECO:0000313" key="11">
    <source>
        <dbReference type="EMBL" id="KAL3800185.1"/>
    </source>
</evidence>
<dbReference type="InterPro" id="IPR003439">
    <property type="entry name" value="ABC_transporter-like_ATP-bd"/>
</dbReference>
<feature type="transmembrane region" description="Helical" evidence="9">
    <location>
        <begin position="47"/>
        <end position="68"/>
    </location>
</feature>
<dbReference type="GO" id="GO:0005524">
    <property type="term" value="F:ATP binding"/>
    <property type="evidence" value="ECO:0007669"/>
    <property type="project" value="UniProtKB-KW"/>
</dbReference>
<gene>
    <name evidence="11" type="ORF">HJC23_001106</name>
</gene>
<evidence type="ECO:0000256" key="9">
    <source>
        <dbReference type="SAM" id="Phobius"/>
    </source>
</evidence>
<reference evidence="11 12" key="1">
    <citation type="journal article" date="2020" name="G3 (Bethesda)">
        <title>Improved Reference Genome for Cyclotella cryptica CCMP332, a Model for Cell Wall Morphogenesis, Salinity Adaptation, and Lipid Production in Diatoms (Bacillariophyta).</title>
        <authorList>
            <person name="Roberts W.R."/>
            <person name="Downey K.M."/>
            <person name="Ruck E.C."/>
            <person name="Traller J.C."/>
            <person name="Alverson A.J."/>
        </authorList>
    </citation>
    <scope>NUCLEOTIDE SEQUENCE [LARGE SCALE GENOMIC DNA]</scope>
    <source>
        <strain evidence="11 12">CCMP332</strain>
    </source>
</reference>
<protein>
    <recommendedName>
        <fullName evidence="10">ABC transporter domain-containing protein</fullName>
    </recommendedName>
</protein>
<keyword evidence="12" id="KW-1185">Reference proteome</keyword>
<feature type="compositionally biased region" description="Low complexity" evidence="8">
    <location>
        <begin position="418"/>
        <end position="434"/>
    </location>
</feature>
<keyword evidence="7 9" id="KW-0472">Membrane</keyword>
<dbReference type="InterPro" id="IPR017871">
    <property type="entry name" value="ABC_transporter-like_CS"/>
</dbReference>
<dbReference type="InterPro" id="IPR005226">
    <property type="entry name" value="UPF0014_fam"/>
</dbReference>
<feature type="transmembrane region" description="Helical" evidence="9">
    <location>
        <begin position="140"/>
        <end position="161"/>
    </location>
</feature>
<proteinExistence type="inferred from homology"/>
<dbReference type="Pfam" id="PF00005">
    <property type="entry name" value="ABC_tran"/>
    <property type="match status" value="1"/>
</dbReference>
<keyword evidence="4" id="KW-0547">Nucleotide-binding</keyword>
<dbReference type="Proteomes" id="UP001516023">
    <property type="component" value="Unassembled WGS sequence"/>
</dbReference>
<dbReference type="SMART" id="SM00382">
    <property type="entry name" value="AAA"/>
    <property type="match status" value="1"/>
</dbReference>
<evidence type="ECO:0000256" key="5">
    <source>
        <dbReference type="ARBA" id="ARBA00022840"/>
    </source>
</evidence>
<name>A0ABD3QIM8_9STRA</name>